<organism evidence="2 3">
    <name type="scientific">Neomoorella thermoacetica</name>
    <name type="common">Clostridium thermoaceticum</name>
    <dbReference type="NCBI Taxonomy" id="1525"/>
    <lineage>
        <taxon>Bacteria</taxon>
        <taxon>Bacillati</taxon>
        <taxon>Bacillota</taxon>
        <taxon>Clostridia</taxon>
        <taxon>Neomoorellales</taxon>
        <taxon>Neomoorellaceae</taxon>
        <taxon>Neomoorella</taxon>
    </lineage>
</organism>
<keyword evidence="2" id="KW-0378">Hydrolase</keyword>
<dbReference type="GO" id="GO:0071111">
    <property type="term" value="F:cyclic-guanylate-specific phosphodiesterase activity"/>
    <property type="evidence" value="ECO:0007669"/>
    <property type="project" value="UniProtKB-EC"/>
</dbReference>
<dbReference type="CDD" id="cd00077">
    <property type="entry name" value="HDc"/>
    <property type="match status" value="1"/>
</dbReference>
<dbReference type="AlphaFoldDB" id="A0A1J5JQW5"/>
<dbReference type="EC" id="3.1.4.52" evidence="2"/>
<evidence type="ECO:0000313" key="3">
    <source>
        <dbReference type="Proteomes" id="UP000182743"/>
    </source>
</evidence>
<dbReference type="PANTHER" id="PTHR43155">
    <property type="entry name" value="CYCLIC DI-GMP PHOSPHODIESTERASE PA4108-RELATED"/>
    <property type="match status" value="1"/>
</dbReference>
<dbReference type="InterPro" id="IPR037522">
    <property type="entry name" value="HD_GYP_dom"/>
</dbReference>
<reference evidence="2 3" key="1">
    <citation type="submission" date="2016-08" db="EMBL/GenBank/DDBJ databases">
        <title>Genome-based comparison of Moorella thermoacetic strains.</title>
        <authorList>
            <person name="Poehlein A."/>
            <person name="Bengelsdorf F.R."/>
            <person name="Esser C."/>
            <person name="Duerre P."/>
            <person name="Daniel R."/>
        </authorList>
    </citation>
    <scope>NUCLEOTIDE SEQUENCE [LARGE SCALE GENOMIC DNA]</scope>
    <source>
        <strain evidence="2 3">DSM 11768</strain>
    </source>
</reference>
<name>A0A1J5JQW5_NEOTH</name>
<dbReference type="Gene3D" id="1.10.3210.10">
    <property type="entry name" value="Hypothetical protein af1432"/>
    <property type="match status" value="1"/>
</dbReference>
<dbReference type="InterPro" id="IPR003607">
    <property type="entry name" value="HD/PDEase_dom"/>
</dbReference>
<proteinExistence type="predicted"/>
<dbReference type="EMBL" id="MIHH01000023">
    <property type="protein sequence ID" value="OIQ07856.1"/>
    <property type="molecule type" value="Genomic_DNA"/>
</dbReference>
<dbReference type="PANTHER" id="PTHR43155:SF2">
    <property type="entry name" value="CYCLIC DI-GMP PHOSPHODIESTERASE PA4108"/>
    <property type="match status" value="1"/>
</dbReference>
<dbReference type="Proteomes" id="UP000182743">
    <property type="component" value="Unassembled WGS sequence"/>
</dbReference>
<dbReference type="PROSITE" id="PS51832">
    <property type="entry name" value="HD_GYP"/>
    <property type="match status" value="1"/>
</dbReference>
<sequence>MRKMPVEALKPGMVVARAIYSAEGRVLLNKGVTLKPSYLVRLRELGIPAVYIVDEVLGDLEVEDVISEQTRLQAIKAMKDLFGTCPQGKPTHTALLVDSARIQRVVNSLLEDLLSRKDLMLNLTDIRALDDYTFAHSVNVCVLALITGLTLHYSRSALMQLGVGALLHDIGKTCLPLSILNKPGKLTVEEYELVCRHPQCGFDILRLQEKVSLLSARVALEHHERYNGSGYPRGLKGEEIHEFARITGVVDVYDALTADRVYRRAYPPHEAYEMLAGAGNFIYDYRIVKAFLFNVAAYPVGTLVELNNGEMGVVTGTARGHSHQPRVRLLYRSDGTPYKEPVTIDLTVDLHRFVSRVLPAAALPVGGAGNPGTGDDRWGGGCYNLYGRR</sequence>
<dbReference type="Pfam" id="PF13487">
    <property type="entry name" value="HD_5"/>
    <property type="match status" value="1"/>
</dbReference>
<comment type="caution">
    <text evidence="2">The sequence shown here is derived from an EMBL/GenBank/DDBJ whole genome shotgun (WGS) entry which is preliminary data.</text>
</comment>
<dbReference type="SUPFAM" id="SSF109604">
    <property type="entry name" value="HD-domain/PDEase-like"/>
    <property type="match status" value="1"/>
</dbReference>
<feature type="domain" description="HD-GYP" evidence="1">
    <location>
        <begin position="111"/>
        <end position="307"/>
    </location>
</feature>
<protein>
    <submittedName>
        <fullName evidence="2">Cyclic di-GMP phosphodiesterase response regulator RpfG</fullName>
        <ecNumber evidence="2">3.1.4.52</ecNumber>
    </submittedName>
</protein>
<gene>
    <name evidence="2" type="primary">rpfG_8</name>
    <name evidence="2" type="ORF">MOOR_25260</name>
</gene>
<dbReference type="SMART" id="SM00471">
    <property type="entry name" value="HDc"/>
    <property type="match status" value="1"/>
</dbReference>
<evidence type="ECO:0000259" key="1">
    <source>
        <dbReference type="PROSITE" id="PS51832"/>
    </source>
</evidence>
<accession>A0A1J5JQW5</accession>
<evidence type="ECO:0000313" key="2">
    <source>
        <dbReference type="EMBL" id="OIQ07856.1"/>
    </source>
</evidence>